<dbReference type="InterPro" id="IPR025317">
    <property type="entry name" value="DUF4222"/>
</dbReference>
<keyword evidence="2" id="KW-1185">Reference proteome</keyword>
<evidence type="ECO:0000313" key="1">
    <source>
        <dbReference type="EMBL" id="ANI28881.1"/>
    </source>
</evidence>
<name>A0ABN4PT04_YERET</name>
<gene>
    <name evidence="1" type="ORF">PL78_03370</name>
</gene>
<proteinExistence type="predicted"/>
<dbReference type="RefSeq" id="WP_064513129.1">
    <property type="nucleotide sequence ID" value="NZ_CP010029.1"/>
</dbReference>
<accession>A0ABN4PT04</accession>
<reference evidence="2" key="1">
    <citation type="journal article" date="2016" name="Toxins">
        <title>The Draft Genome Sequence of the Yersinia entomophaga Entomopathogenic Type Strain MH96T.</title>
        <authorList>
            <person name="Hurst M.R."/>
            <person name="Beattie A."/>
            <person name="Altermann E."/>
            <person name="Moraga R.M."/>
            <person name="Harper L.A."/>
            <person name="Calder J."/>
            <person name="Laugraud A."/>
        </authorList>
    </citation>
    <scope>NUCLEOTIDE SEQUENCE [LARGE SCALE GENOMIC DNA]</scope>
    <source>
        <strain evidence="2">MH96</strain>
    </source>
</reference>
<dbReference type="Pfam" id="PF13973">
    <property type="entry name" value="DUF4222"/>
    <property type="match status" value="1"/>
</dbReference>
<protein>
    <recommendedName>
        <fullName evidence="3">DUF4222 domain-containing protein</fullName>
    </recommendedName>
</protein>
<dbReference type="Proteomes" id="UP000266744">
    <property type="component" value="Chromosome"/>
</dbReference>
<organism evidence="1 2">
    <name type="scientific">Yersinia entomophaga</name>
    <dbReference type="NCBI Taxonomy" id="935293"/>
    <lineage>
        <taxon>Bacteria</taxon>
        <taxon>Pseudomonadati</taxon>
        <taxon>Pseudomonadota</taxon>
        <taxon>Gammaproteobacteria</taxon>
        <taxon>Enterobacterales</taxon>
        <taxon>Yersiniaceae</taxon>
        <taxon>Yersinia</taxon>
    </lineage>
</organism>
<sequence length="59" mass="7208">MAEQFEELDRHYVDKRGVRVHVICFNRLSRQVIYRRAGYEHELCKPLARFRKEFKQVGV</sequence>
<dbReference type="EMBL" id="CP010029">
    <property type="protein sequence ID" value="ANI28881.1"/>
    <property type="molecule type" value="Genomic_DNA"/>
</dbReference>
<evidence type="ECO:0008006" key="3">
    <source>
        <dbReference type="Google" id="ProtNLM"/>
    </source>
</evidence>
<evidence type="ECO:0000313" key="2">
    <source>
        <dbReference type="Proteomes" id="UP000266744"/>
    </source>
</evidence>